<organism evidence="3 4">
    <name type="scientific">Helicobacter trogontum</name>
    <dbReference type="NCBI Taxonomy" id="50960"/>
    <lineage>
        <taxon>Bacteria</taxon>
        <taxon>Pseudomonadati</taxon>
        <taxon>Campylobacterota</taxon>
        <taxon>Epsilonproteobacteria</taxon>
        <taxon>Campylobacterales</taxon>
        <taxon>Helicobacteraceae</taxon>
        <taxon>Helicobacter</taxon>
    </lineage>
</organism>
<evidence type="ECO:0000313" key="3">
    <source>
        <dbReference type="EMBL" id="TLD99208.1"/>
    </source>
</evidence>
<proteinExistence type="predicted"/>
<comment type="caution">
    <text evidence="3">The sequence shown here is derived from an EMBL/GenBank/DDBJ whole genome shotgun (WGS) entry which is preliminary data.</text>
</comment>
<dbReference type="EMBL" id="BAAFHN010000029">
    <property type="protein sequence ID" value="GAB0173256.1"/>
    <property type="molecule type" value="Genomic_DNA"/>
</dbReference>
<dbReference type="Proteomes" id="UP000029861">
    <property type="component" value="Unassembled WGS sequence"/>
</dbReference>
<dbReference type="Gene3D" id="1.25.40.20">
    <property type="entry name" value="Ankyrin repeat-containing domain"/>
    <property type="match status" value="1"/>
</dbReference>
<gene>
    <name evidence="3" type="ORF">LS80_002015</name>
    <name evidence="2" type="ORF">NHP164001_12740</name>
</gene>
<dbReference type="InterPro" id="IPR002110">
    <property type="entry name" value="Ankyrin_rpt"/>
</dbReference>
<dbReference type="EMBL" id="JRPK02000004">
    <property type="protein sequence ID" value="TLD99208.1"/>
    <property type="molecule type" value="Genomic_DNA"/>
</dbReference>
<dbReference type="PROSITE" id="PS50088">
    <property type="entry name" value="ANK_REPEAT"/>
    <property type="match status" value="1"/>
</dbReference>
<evidence type="ECO:0000313" key="2">
    <source>
        <dbReference type="EMBL" id="GAB0173256.1"/>
    </source>
</evidence>
<dbReference type="PROSITE" id="PS50297">
    <property type="entry name" value="ANK_REP_REGION"/>
    <property type="match status" value="1"/>
</dbReference>
<dbReference type="InterPro" id="IPR036770">
    <property type="entry name" value="Ankyrin_rpt-contain_sf"/>
</dbReference>
<name>A0A4U8TI78_9HELI</name>
<evidence type="ECO:0000313" key="5">
    <source>
        <dbReference type="Proteomes" id="UP001562457"/>
    </source>
</evidence>
<accession>A0A4U8TI78</accession>
<keyword evidence="5" id="KW-1185">Reference proteome</keyword>
<evidence type="ECO:0000313" key="4">
    <source>
        <dbReference type="Proteomes" id="UP000029861"/>
    </source>
</evidence>
<sequence>MAALAHAGLAYEKTQSFEVMEYLESLGLRADYHPFHSSINALIAYIEEKGTSDAVIEYFLSKGASFEVYDKGDGGTPLHSRARFNEVSFLELALKHGANPNIKRIKGEEEYSWDE</sequence>
<reference evidence="3" key="2">
    <citation type="submission" date="2018-04" db="EMBL/GenBank/DDBJ databases">
        <authorList>
            <person name="Sheh A."/>
            <person name="Shen Z."/>
            <person name="Mannion A.J."/>
            <person name="Fox J.G."/>
        </authorList>
    </citation>
    <scope>NUCLEOTIDE SEQUENCE</scope>
    <source>
        <strain evidence="3">ATCC 49310</strain>
    </source>
</reference>
<dbReference type="AlphaFoldDB" id="A0A4U8TI78"/>
<dbReference type="SUPFAM" id="SSF48403">
    <property type="entry name" value="Ankyrin repeat"/>
    <property type="match status" value="1"/>
</dbReference>
<dbReference type="STRING" id="50960.LS81_07600"/>
<keyword evidence="1" id="KW-0040">ANK repeat</keyword>
<feature type="repeat" description="ANK" evidence="1">
    <location>
        <begin position="73"/>
        <end position="105"/>
    </location>
</feature>
<dbReference type="RefSeq" id="WP_138120766.1">
    <property type="nucleotide sequence ID" value="NZ_BAAFHN010000029.1"/>
</dbReference>
<reference evidence="2 5" key="3">
    <citation type="submission" date="2024-06" db="EMBL/GenBank/DDBJ databases">
        <title>Draft genome sequence of Helicobacter trogontum NHP16-4001.</title>
        <authorList>
            <person name="Rimbara E."/>
            <person name="Suzuki M."/>
        </authorList>
    </citation>
    <scope>NUCLEOTIDE SEQUENCE [LARGE SCALE GENOMIC DNA]</scope>
    <source>
        <strain evidence="2 5">NHP16-4001</strain>
    </source>
</reference>
<evidence type="ECO:0000256" key="1">
    <source>
        <dbReference type="PROSITE-ProRule" id="PRU00023"/>
    </source>
</evidence>
<protein>
    <submittedName>
        <fullName evidence="3">Ankyrin repeat domain-containing protein</fullName>
    </submittedName>
</protein>
<dbReference type="Proteomes" id="UP001562457">
    <property type="component" value="Unassembled WGS sequence"/>
</dbReference>
<reference evidence="3 4" key="1">
    <citation type="journal article" date="2014" name="Genome Announc.">
        <title>Draft genome sequences of eight enterohepatic helicobacter species isolated from both laboratory and wild rodents.</title>
        <authorList>
            <person name="Sheh A."/>
            <person name="Shen Z."/>
            <person name="Fox J.G."/>
        </authorList>
    </citation>
    <scope>NUCLEOTIDE SEQUENCE [LARGE SCALE GENOMIC DNA]</scope>
    <source>
        <strain evidence="3 4">ATCC 49310</strain>
    </source>
</reference>